<comment type="caution">
    <text evidence="1">The sequence shown here is derived from an EMBL/GenBank/DDBJ whole genome shotgun (WGS) entry which is preliminary data.</text>
</comment>
<gene>
    <name evidence="1" type="ORF">R54839_PPFHFPJH_00158</name>
</gene>
<dbReference type="RefSeq" id="WP_338345791.1">
    <property type="nucleotide sequence ID" value="NZ_CAUZLR010000001.1"/>
</dbReference>
<dbReference type="Proteomes" id="UP001314261">
    <property type="component" value="Unassembled WGS sequence"/>
</dbReference>
<sequence length="66" mass="7657">MENKVEYSVMFFKAGKKSSSKSCVDDLAKAANYEAKLGFRLVSSVYDSKRKETFLFFERKVKDEED</sequence>
<dbReference type="EMBL" id="CAUZLR010000001">
    <property type="protein sequence ID" value="CAK1225204.1"/>
    <property type="molecule type" value="Genomic_DNA"/>
</dbReference>
<reference evidence="1 2" key="1">
    <citation type="submission" date="2023-10" db="EMBL/GenBank/DDBJ databases">
        <authorList>
            <person name="Botero Cardona J."/>
        </authorList>
    </citation>
    <scope>NUCLEOTIDE SEQUENCE [LARGE SCALE GENOMIC DNA]</scope>
    <source>
        <strain evidence="1 2">R-54839</strain>
    </source>
</reference>
<evidence type="ECO:0000313" key="1">
    <source>
        <dbReference type="EMBL" id="CAK1225204.1"/>
    </source>
</evidence>
<evidence type="ECO:0000313" key="2">
    <source>
        <dbReference type="Proteomes" id="UP001314261"/>
    </source>
</evidence>
<name>A0ABN9YID7_9LACO</name>
<accession>A0ABN9YID7</accession>
<protein>
    <submittedName>
        <fullName evidence="1">Uncharacterized protein</fullName>
    </submittedName>
</protein>
<organism evidence="1 2">
    <name type="scientific">Fructobacillus fructosus</name>
    <dbReference type="NCBI Taxonomy" id="1631"/>
    <lineage>
        <taxon>Bacteria</taxon>
        <taxon>Bacillati</taxon>
        <taxon>Bacillota</taxon>
        <taxon>Bacilli</taxon>
        <taxon>Lactobacillales</taxon>
        <taxon>Lactobacillaceae</taxon>
        <taxon>Fructobacillus</taxon>
    </lineage>
</organism>
<keyword evidence="2" id="KW-1185">Reference proteome</keyword>
<proteinExistence type="predicted"/>